<evidence type="ECO:0000256" key="1">
    <source>
        <dbReference type="SAM" id="MobiDB-lite"/>
    </source>
</evidence>
<keyword evidence="3" id="KW-1185">Reference proteome</keyword>
<dbReference type="AlphaFoldDB" id="A0A9J5XF39"/>
<feature type="region of interest" description="Disordered" evidence="1">
    <location>
        <begin position="1"/>
        <end position="21"/>
    </location>
</feature>
<name>A0A9J5XF39_SOLCO</name>
<sequence length="105" mass="11495">MMPGLSDIEQMHHTAIPRQEPPSFASALLDFPSQPVPWNHTKQIGGTPKPAVTSSIEQSIGYLEGEIPNGGVFLDVIAGKIDDTGEYESRDKSFDSQIEPFVKKI</sequence>
<evidence type="ECO:0000313" key="3">
    <source>
        <dbReference type="Proteomes" id="UP000824120"/>
    </source>
</evidence>
<evidence type="ECO:0000313" key="2">
    <source>
        <dbReference type="EMBL" id="KAG5585806.1"/>
    </source>
</evidence>
<protein>
    <submittedName>
        <fullName evidence="2">Uncharacterized protein</fullName>
    </submittedName>
</protein>
<comment type="caution">
    <text evidence="2">The sequence shown here is derived from an EMBL/GenBank/DDBJ whole genome shotgun (WGS) entry which is preliminary data.</text>
</comment>
<accession>A0A9J5XF39</accession>
<reference evidence="2 3" key="1">
    <citation type="submission" date="2020-09" db="EMBL/GenBank/DDBJ databases">
        <title>De no assembly of potato wild relative species, Solanum commersonii.</title>
        <authorList>
            <person name="Cho K."/>
        </authorList>
    </citation>
    <scope>NUCLEOTIDE SEQUENCE [LARGE SCALE GENOMIC DNA]</scope>
    <source>
        <strain evidence="2">LZ3.2</strain>
        <tissue evidence="2">Leaf</tissue>
    </source>
</reference>
<proteinExistence type="predicted"/>
<organism evidence="2 3">
    <name type="scientific">Solanum commersonii</name>
    <name type="common">Commerson's wild potato</name>
    <name type="synonym">Commerson's nightshade</name>
    <dbReference type="NCBI Taxonomy" id="4109"/>
    <lineage>
        <taxon>Eukaryota</taxon>
        <taxon>Viridiplantae</taxon>
        <taxon>Streptophyta</taxon>
        <taxon>Embryophyta</taxon>
        <taxon>Tracheophyta</taxon>
        <taxon>Spermatophyta</taxon>
        <taxon>Magnoliopsida</taxon>
        <taxon>eudicotyledons</taxon>
        <taxon>Gunneridae</taxon>
        <taxon>Pentapetalae</taxon>
        <taxon>asterids</taxon>
        <taxon>lamiids</taxon>
        <taxon>Solanales</taxon>
        <taxon>Solanaceae</taxon>
        <taxon>Solanoideae</taxon>
        <taxon>Solaneae</taxon>
        <taxon>Solanum</taxon>
    </lineage>
</organism>
<dbReference type="EMBL" id="JACXVP010000009">
    <property type="protein sequence ID" value="KAG5585806.1"/>
    <property type="molecule type" value="Genomic_DNA"/>
</dbReference>
<dbReference type="Proteomes" id="UP000824120">
    <property type="component" value="Chromosome 9"/>
</dbReference>
<gene>
    <name evidence="2" type="ORF">H5410_046240</name>
</gene>